<feature type="region of interest" description="Disordered" evidence="1">
    <location>
        <begin position="51"/>
        <end position="107"/>
    </location>
</feature>
<evidence type="ECO:0000313" key="3">
    <source>
        <dbReference type="Proteomes" id="UP001629230"/>
    </source>
</evidence>
<feature type="region of interest" description="Disordered" evidence="1">
    <location>
        <begin position="1"/>
        <end position="33"/>
    </location>
</feature>
<dbReference type="EMBL" id="JAQQEZ010000145">
    <property type="protein sequence ID" value="MFM0008599.1"/>
    <property type="molecule type" value="Genomic_DNA"/>
</dbReference>
<feature type="compositionally biased region" description="Polar residues" evidence="1">
    <location>
        <begin position="19"/>
        <end position="33"/>
    </location>
</feature>
<organism evidence="2 3">
    <name type="scientific">Paraburkholderia dipogonis</name>
    <dbReference type="NCBI Taxonomy" id="1211383"/>
    <lineage>
        <taxon>Bacteria</taxon>
        <taxon>Pseudomonadati</taxon>
        <taxon>Pseudomonadota</taxon>
        <taxon>Betaproteobacteria</taxon>
        <taxon>Burkholderiales</taxon>
        <taxon>Burkholderiaceae</taxon>
        <taxon>Paraburkholderia</taxon>
    </lineage>
</organism>
<feature type="non-terminal residue" evidence="2">
    <location>
        <position position="1"/>
    </location>
</feature>
<protein>
    <submittedName>
        <fullName evidence="2">Uncharacterized protein</fullName>
    </submittedName>
</protein>
<dbReference type="RefSeq" id="WP_408183694.1">
    <property type="nucleotide sequence ID" value="NZ_JAQQEZ010000145.1"/>
</dbReference>
<proteinExistence type="predicted"/>
<feature type="compositionally biased region" description="Polar residues" evidence="1">
    <location>
        <begin position="51"/>
        <end position="66"/>
    </location>
</feature>
<sequence length="107" mass="11839">RTGATPTDRHEFKERPTPYRTQPKNPNNAKSHYLNPTLTYWSFLKNRPTIQPNTQSAAAKGKQSQPCAAPKATAKKPETKPTMPKTQRQHHARDTASNPGPISGPAL</sequence>
<comment type="caution">
    <text evidence="2">The sequence shown here is derived from an EMBL/GenBank/DDBJ whole genome shotgun (WGS) entry which is preliminary data.</text>
</comment>
<evidence type="ECO:0000256" key="1">
    <source>
        <dbReference type="SAM" id="MobiDB-lite"/>
    </source>
</evidence>
<keyword evidence="3" id="KW-1185">Reference proteome</keyword>
<feature type="compositionally biased region" description="Basic and acidic residues" evidence="1">
    <location>
        <begin position="7"/>
        <end position="17"/>
    </location>
</feature>
<reference evidence="2 3" key="1">
    <citation type="journal article" date="2024" name="Chem. Sci.">
        <title>Discovery of megapolipeptins by genome mining of a Burkholderiales bacteria collection.</title>
        <authorList>
            <person name="Paulo B.S."/>
            <person name="Recchia M.J.J."/>
            <person name="Lee S."/>
            <person name="Fergusson C.H."/>
            <person name="Romanowski S.B."/>
            <person name="Hernandez A."/>
            <person name="Krull N."/>
            <person name="Liu D.Y."/>
            <person name="Cavanagh H."/>
            <person name="Bos A."/>
            <person name="Gray C.A."/>
            <person name="Murphy B.T."/>
            <person name="Linington R.G."/>
            <person name="Eustaquio A.S."/>
        </authorList>
    </citation>
    <scope>NUCLEOTIDE SEQUENCE [LARGE SCALE GENOMIC DNA]</scope>
    <source>
        <strain evidence="2 3">RL17-350-BIC-A</strain>
    </source>
</reference>
<name>A0ABW9B9Q6_9BURK</name>
<gene>
    <name evidence="2" type="ORF">PQR57_47950</name>
</gene>
<evidence type="ECO:0000313" key="2">
    <source>
        <dbReference type="EMBL" id="MFM0008599.1"/>
    </source>
</evidence>
<accession>A0ABW9B9Q6</accession>
<dbReference type="Proteomes" id="UP001629230">
    <property type="component" value="Unassembled WGS sequence"/>
</dbReference>